<dbReference type="SUPFAM" id="SSF55120">
    <property type="entry name" value="Pseudouridine synthase"/>
    <property type="match status" value="1"/>
</dbReference>
<dbReference type="GO" id="GO:1990481">
    <property type="term" value="P:mRNA pseudouridine synthesis"/>
    <property type="evidence" value="ECO:0007669"/>
    <property type="project" value="TreeGrafter"/>
</dbReference>
<evidence type="ECO:0000256" key="1">
    <source>
        <dbReference type="ARBA" id="ARBA00000385"/>
    </source>
</evidence>
<dbReference type="RefSeq" id="WP_003677000.1">
    <property type="nucleotide sequence ID" value="NZ_AZDC01000018.1"/>
</dbReference>
<accession>A0A2D1KNP6</accession>
<reference evidence="6 7" key="1">
    <citation type="submission" date="2016-10" db="EMBL/GenBank/DDBJ databases">
        <title>The whole genome sequencing and assembly of L. cotyniformis subsp. torquens DSM 20004 strain.</title>
        <authorList>
            <person name="Park M.-K."/>
            <person name="Lee Y.-J."/>
            <person name="Yi H."/>
            <person name="Bahn Y.-S."/>
            <person name="Kim J.F."/>
            <person name="Lee D.-W."/>
        </authorList>
    </citation>
    <scope>NUCLEOTIDE SEQUENCE [LARGE SCALE GENOMIC DNA]</scope>
    <source>
        <strain evidence="6 7">DSM 20004</strain>
    </source>
</reference>
<dbReference type="KEGG" id="lcy:LC20004_07220"/>
<sequence length="304" mass="33458">MNGILPLYKPRGMTSHDCDAQLRRLFHTRRVGHGGTLDPNVDGVLPICIGTATKVVDYLVAGGKTYQGEVTLGFATTTEDLDGEVVEKTPLTAGFSTAQIDAQMQTFIGTITQIPPMFSAVKVKGRRLYDYARAGETVERPQRQVTLTDFKRLNEPEFDAVAGTQKFRFEVSCSKGTYVRTLAVDLGRKLGVAAVMSALTRVQSGGFTLADTIDLDTVAKLSAEDKLATILRPMETALSAYPQVELTAEQWAKVQNGAFLPRAELTQLDEVIALVYDQKIKALYQPHPEYPHLFQPVKMFLANE</sequence>
<dbReference type="Gene3D" id="3.30.2350.10">
    <property type="entry name" value="Pseudouridine synthase"/>
    <property type="match status" value="1"/>
</dbReference>
<dbReference type="GeneID" id="65917007"/>
<dbReference type="Proteomes" id="UP000223559">
    <property type="component" value="Chromosome"/>
</dbReference>
<evidence type="ECO:0000256" key="3">
    <source>
        <dbReference type="ARBA" id="ARBA00022694"/>
    </source>
</evidence>
<dbReference type="InterPro" id="IPR032819">
    <property type="entry name" value="TruB_C"/>
</dbReference>
<evidence type="ECO:0000256" key="4">
    <source>
        <dbReference type="ARBA" id="ARBA00023235"/>
    </source>
</evidence>
<keyword evidence="3 5" id="KW-0819">tRNA processing</keyword>
<evidence type="ECO:0000256" key="5">
    <source>
        <dbReference type="HAMAP-Rule" id="MF_01080"/>
    </source>
</evidence>
<dbReference type="OrthoDB" id="9802309at2"/>
<comment type="catalytic activity">
    <reaction evidence="1 5">
        <text>uridine(55) in tRNA = pseudouridine(55) in tRNA</text>
        <dbReference type="Rhea" id="RHEA:42532"/>
        <dbReference type="Rhea" id="RHEA-COMP:10101"/>
        <dbReference type="Rhea" id="RHEA-COMP:10102"/>
        <dbReference type="ChEBI" id="CHEBI:65314"/>
        <dbReference type="ChEBI" id="CHEBI:65315"/>
        <dbReference type="EC" id="5.4.99.25"/>
    </reaction>
</comment>
<dbReference type="PANTHER" id="PTHR13767">
    <property type="entry name" value="TRNA-PSEUDOURIDINE SYNTHASE"/>
    <property type="match status" value="1"/>
</dbReference>
<feature type="active site" description="Nucleophile" evidence="5">
    <location>
        <position position="38"/>
    </location>
</feature>
<dbReference type="AlphaFoldDB" id="A0A2D1KNP6"/>
<evidence type="ECO:0000256" key="2">
    <source>
        <dbReference type="ARBA" id="ARBA00005642"/>
    </source>
</evidence>
<dbReference type="Pfam" id="PF01509">
    <property type="entry name" value="TruB_N"/>
    <property type="match status" value="1"/>
</dbReference>
<dbReference type="InterPro" id="IPR020103">
    <property type="entry name" value="PsdUridine_synth_cat_dom_sf"/>
</dbReference>
<dbReference type="EMBL" id="CP017697">
    <property type="protein sequence ID" value="ATO43709.1"/>
    <property type="molecule type" value="Genomic_DNA"/>
</dbReference>
<dbReference type="HAMAP" id="MF_01080">
    <property type="entry name" value="TruB_bact"/>
    <property type="match status" value="1"/>
</dbReference>
<dbReference type="GO" id="GO:0160148">
    <property type="term" value="F:tRNA pseudouridine(55) synthase activity"/>
    <property type="evidence" value="ECO:0007669"/>
    <property type="project" value="UniProtKB-EC"/>
</dbReference>
<organism evidence="6 7">
    <name type="scientific">Loigolactobacillus coryniformis subsp. torquens DSM 20004 = KCTC 3535</name>
    <dbReference type="NCBI Taxonomy" id="1423822"/>
    <lineage>
        <taxon>Bacteria</taxon>
        <taxon>Bacillati</taxon>
        <taxon>Bacillota</taxon>
        <taxon>Bacilli</taxon>
        <taxon>Lactobacillales</taxon>
        <taxon>Lactobacillaceae</taxon>
        <taxon>Loigolactobacillus</taxon>
    </lineage>
</organism>
<keyword evidence="4 5" id="KW-0413">Isomerase</keyword>
<dbReference type="GO" id="GO:0031119">
    <property type="term" value="P:tRNA pseudouridine synthesis"/>
    <property type="evidence" value="ECO:0007669"/>
    <property type="project" value="UniProtKB-UniRule"/>
</dbReference>
<dbReference type="FunFam" id="3.30.2350.10:FF:000011">
    <property type="entry name" value="tRNA pseudouridine synthase B"/>
    <property type="match status" value="1"/>
</dbReference>
<dbReference type="GO" id="GO:0003723">
    <property type="term" value="F:RNA binding"/>
    <property type="evidence" value="ECO:0007669"/>
    <property type="project" value="InterPro"/>
</dbReference>
<dbReference type="InterPro" id="IPR014780">
    <property type="entry name" value="tRNA_psdUridine_synth_TruB"/>
</dbReference>
<name>A0A2D1KNP6_9LACO</name>
<comment type="function">
    <text evidence="5">Responsible for synthesis of pseudouridine from uracil-55 in the psi GC loop of transfer RNAs.</text>
</comment>
<evidence type="ECO:0000313" key="7">
    <source>
        <dbReference type="Proteomes" id="UP000223559"/>
    </source>
</evidence>
<dbReference type="PANTHER" id="PTHR13767:SF2">
    <property type="entry name" value="PSEUDOURIDYLATE SYNTHASE TRUB1"/>
    <property type="match status" value="1"/>
</dbReference>
<comment type="similarity">
    <text evidence="2 5">Belongs to the pseudouridine synthase TruB family. Type 1 subfamily.</text>
</comment>
<dbReference type="CDD" id="cd02573">
    <property type="entry name" value="PseudoU_synth_EcTruB"/>
    <property type="match status" value="1"/>
</dbReference>
<dbReference type="NCBIfam" id="TIGR00431">
    <property type="entry name" value="TruB"/>
    <property type="match status" value="1"/>
</dbReference>
<protein>
    <recommendedName>
        <fullName evidence="5">tRNA pseudouridine synthase B</fullName>
        <ecNumber evidence="5">5.4.99.25</ecNumber>
    </recommendedName>
    <alternativeName>
        <fullName evidence="5">tRNA pseudouridine(55) synthase</fullName>
        <shortName evidence="5">Psi55 synthase</shortName>
    </alternativeName>
    <alternativeName>
        <fullName evidence="5">tRNA pseudouridylate synthase</fullName>
    </alternativeName>
    <alternativeName>
        <fullName evidence="5">tRNA-uridine isomerase</fullName>
    </alternativeName>
</protein>
<keyword evidence="7" id="KW-1185">Reference proteome</keyword>
<dbReference type="EC" id="5.4.99.25" evidence="5"/>
<dbReference type="InterPro" id="IPR002501">
    <property type="entry name" value="PsdUridine_synth_N"/>
</dbReference>
<gene>
    <name evidence="5" type="primary">truB</name>
    <name evidence="6" type="ORF">LC20004_07220</name>
</gene>
<evidence type="ECO:0000313" key="6">
    <source>
        <dbReference type="EMBL" id="ATO43709.1"/>
    </source>
</evidence>
<dbReference type="Pfam" id="PF16198">
    <property type="entry name" value="TruB_C_2"/>
    <property type="match status" value="1"/>
</dbReference>
<proteinExistence type="inferred from homology"/>